<accession>A0A816XSS3</accession>
<sequence>AQLLGAQLSGAQLSGLNCRGSTVGGSTVGSPRPLNEQQSEDKHDSTEAIFD</sequence>
<proteinExistence type="predicted"/>
<evidence type="ECO:0008006" key="4">
    <source>
        <dbReference type="Google" id="ProtNLM"/>
    </source>
</evidence>
<dbReference type="Proteomes" id="UP000663887">
    <property type="component" value="Unassembled WGS sequence"/>
</dbReference>
<feature type="compositionally biased region" description="Basic and acidic residues" evidence="1">
    <location>
        <begin position="39"/>
        <end position="51"/>
    </location>
</feature>
<evidence type="ECO:0000313" key="3">
    <source>
        <dbReference type="Proteomes" id="UP000663887"/>
    </source>
</evidence>
<feature type="region of interest" description="Disordered" evidence="1">
    <location>
        <begin position="15"/>
        <end position="51"/>
    </location>
</feature>
<gene>
    <name evidence="2" type="ORF">XDN619_LOCUS28763</name>
</gene>
<evidence type="ECO:0000313" key="2">
    <source>
        <dbReference type="EMBL" id="CAF2151585.1"/>
    </source>
</evidence>
<dbReference type="EMBL" id="CAJNRG010013789">
    <property type="protein sequence ID" value="CAF2151585.1"/>
    <property type="molecule type" value="Genomic_DNA"/>
</dbReference>
<dbReference type="AlphaFoldDB" id="A0A816XSS3"/>
<protein>
    <recommendedName>
        <fullName evidence="4">Pentapeptide repeat-containing protein</fullName>
    </recommendedName>
</protein>
<evidence type="ECO:0000256" key="1">
    <source>
        <dbReference type="SAM" id="MobiDB-lite"/>
    </source>
</evidence>
<organism evidence="2 3">
    <name type="scientific">Rotaria magnacalcarata</name>
    <dbReference type="NCBI Taxonomy" id="392030"/>
    <lineage>
        <taxon>Eukaryota</taxon>
        <taxon>Metazoa</taxon>
        <taxon>Spiralia</taxon>
        <taxon>Gnathifera</taxon>
        <taxon>Rotifera</taxon>
        <taxon>Eurotatoria</taxon>
        <taxon>Bdelloidea</taxon>
        <taxon>Philodinida</taxon>
        <taxon>Philodinidae</taxon>
        <taxon>Rotaria</taxon>
    </lineage>
</organism>
<comment type="caution">
    <text evidence="2">The sequence shown here is derived from an EMBL/GenBank/DDBJ whole genome shotgun (WGS) entry which is preliminary data.</text>
</comment>
<name>A0A816XSS3_9BILA</name>
<reference evidence="2" key="1">
    <citation type="submission" date="2021-02" db="EMBL/GenBank/DDBJ databases">
        <authorList>
            <person name="Nowell W R."/>
        </authorList>
    </citation>
    <scope>NUCLEOTIDE SEQUENCE</scope>
</reference>
<feature type="non-terminal residue" evidence="2">
    <location>
        <position position="1"/>
    </location>
</feature>